<dbReference type="AlphaFoldDB" id="A0A3P3W341"/>
<protein>
    <submittedName>
        <fullName evidence="4">Monovalent cation/H(+) antiporter subunit G</fullName>
    </submittedName>
</protein>
<dbReference type="GO" id="GO:0015385">
    <property type="term" value="F:sodium:proton antiporter activity"/>
    <property type="evidence" value="ECO:0007669"/>
    <property type="project" value="TreeGrafter"/>
</dbReference>
<keyword evidence="5" id="KW-1185">Reference proteome</keyword>
<evidence type="ECO:0000256" key="1">
    <source>
        <dbReference type="ARBA" id="ARBA00008404"/>
    </source>
</evidence>
<reference evidence="4 5" key="1">
    <citation type="submission" date="2018-11" db="EMBL/GenBank/DDBJ databases">
        <title>YIM 102482-1 draft genome.</title>
        <authorList>
            <person name="Li G."/>
            <person name="Jiang Y."/>
        </authorList>
    </citation>
    <scope>NUCLEOTIDE SEQUENCE [LARGE SCALE GENOMIC DNA]</scope>
    <source>
        <strain evidence="4 5">YIM 102482-1</strain>
    </source>
</reference>
<feature type="transmembrane region" description="Helical" evidence="3">
    <location>
        <begin position="45"/>
        <end position="61"/>
    </location>
</feature>
<dbReference type="EMBL" id="RQVS01000002">
    <property type="protein sequence ID" value="RRJ88346.1"/>
    <property type="molecule type" value="Genomic_DNA"/>
</dbReference>
<gene>
    <name evidence="4" type="ORF">EG850_02595</name>
</gene>
<comment type="caution">
    <text evidence="4">The sequence shown here is derived from an EMBL/GenBank/DDBJ whole genome shotgun (WGS) entry which is preliminary data.</text>
</comment>
<organism evidence="4 5">
    <name type="scientific">Gulosibacter macacae</name>
    <dbReference type="NCBI Taxonomy" id="2488791"/>
    <lineage>
        <taxon>Bacteria</taxon>
        <taxon>Bacillati</taxon>
        <taxon>Actinomycetota</taxon>
        <taxon>Actinomycetes</taxon>
        <taxon>Micrococcales</taxon>
        <taxon>Microbacteriaceae</taxon>
        <taxon>Gulosibacter</taxon>
    </lineage>
</organism>
<keyword evidence="3" id="KW-0472">Membrane</keyword>
<evidence type="ECO:0000256" key="3">
    <source>
        <dbReference type="SAM" id="Phobius"/>
    </source>
</evidence>
<feature type="compositionally biased region" description="Low complexity" evidence="2">
    <location>
        <begin position="128"/>
        <end position="139"/>
    </location>
</feature>
<dbReference type="PANTHER" id="PTHR34703:SF1">
    <property type="entry name" value="ANTIPORTER SUBUNIT MNHG2-RELATED"/>
    <property type="match status" value="1"/>
</dbReference>
<dbReference type="NCBIfam" id="TIGR01300">
    <property type="entry name" value="CPA3_mnhG_phaG"/>
    <property type="match status" value="1"/>
</dbReference>
<dbReference type="InterPro" id="IPR005133">
    <property type="entry name" value="PhaG_MnhG_YufB"/>
</dbReference>
<name>A0A3P3W341_9MICO</name>
<accession>A0A3P3W341</accession>
<dbReference type="PANTHER" id="PTHR34703">
    <property type="entry name" value="ANTIPORTER SUBUNIT MNHG2-RELATED"/>
    <property type="match status" value="1"/>
</dbReference>
<evidence type="ECO:0000313" key="5">
    <source>
        <dbReference type="Proteomes" id="UP000274391"/>
    </source>
</evidence>
<dbReference type="Pfam" id="PF03334">
    <property type="entry name" value="PhaG_MnhG_YufB"/>
    <property type="match status" value="1"/>
</dbReference>
<dbReference type="RefSeq" id="WP_124969540.1">
    <property type="nucleotide sequence ID" value="NZ_RQVS01000002.1"/>
</dbReference>
<evidence type="ECO:0000256" key="2">
    <source>
        <dbReference type="SAM" id="MobiDB-lite"/>
    </source>
</evidence>
<keyword evidence="3" id="KW-0812">Transmembrane</keyword>
<keyword evidence="3" id="KW-1133">Transmembrane helix</keyword>
<feature type="compositionally biased region" description="Basic and acidic residues" evidence="2">
    <location>
        <begin position="116"/>
        <end position="127"/>
    </location>
</feature>
<comment type="similarity">
    <text evidence="1">Belongs to the CPA3 antiporters (TC 2.A.63) subunit G family.</text>
</comment>
<sequence length="139" mass="15158">MSGEFWRDLATIVLLLAGAFMSLAAGVGLLRFTDMLQRLHAQSKPQSAGLLFILIGLAIQQNGWAPALMLVPVLVFQFLTTPTAAHTLARGGYRSRRFEDADLFIDELEDDVARAQRAEEAEARREAAQAARDAAATSE</sequence>
<dbReference type="OrthoDB" id="3214257at2"/>
<feature type="transmembrane region" description="Helical" evidence="3">
    <location>
        <begin position="12"/>
        <end position="33"/>
    </location>
</feature>
<proteinExistence type="inferred from homology"/>
<dbReference type="Proteomes" id="UP000274391">
    <property type="component" value="Unassembled WGS sequence"/>
</dbReference>
<feature type="region of interest" description="Disordered" evidence="2">
    <location>
        <begin position="116"/>
        <end position="139"/>
    </location>
</feature>
<evidence type="ECO:0000313" key="4">
    <source>
        <dbReference type="EMBL" id="RRJ88346.1"/>
    </source>
</evidence>